<name>A0AAW1TK05_9CUCU</name>
<sequence>MKNVYEIHISISKLKIINFKRRKFSFVTTGCGPQVSDFAASDDELVSCIGDLTGLRIYRNMKLEMVIRVQENPDSLGLTKSGSGKIPFP</sequence>
<proteinExistence type="predicted"/>
<accession>A0AAW1TK05</accession>
<dbReference type="Proteomes" id="UP001431783">
    <property type="component" value="Unassembled WGS sequence"/>
</dbReference>
<protein>
    <submittedName>
        <fullName evidence="1">Uncharacterized protein</fullName>
    </submittedName>
</protein>
<dbReference type="EMBL" id="JARQZJ010000003">
    <property type="protein sequence ID" value="KAK9870694.1"/>
    <property type="molecule type" value="Genomic_DNA"/>
</dbReference>
<organism evidence="1 2">
    <name type="scientific">Henosepilachna vigintioctopunctata</name>
    <dbReference type="NCBI Taxonomy" id="420089"/>
    <lineage>
        <taxon>Eukaryota</taxon>
        <taxon>Metazoa</taxon>
        <taxon>Ecdysozoa</taxon>
        <taxon>Arthropoda</taxon>
        <taxon>Hexapoda</taxon>
        <taxon>Insecta</taxon>
        <taxon>Pterygota</taxon>
        <taxon>Neoptera</taxon>
        <taxon>Endopterygota</taxon>
        <taxon>Coleoptera</taxon>
        <taxon>Polyphaga</taxon>
        <taxon>Cucujiformia</taxon>
        <taxon>Coccinelloidea</taxon>
        <taxon>Coccinellidae</taxon>
        <taxon>Epilachninae</taxon>
        <taxon>Epilachnini</taxon>
        <taxon>Henosepilachna</taxon>
    </lineage>
</organism>
<dbReference type="AlphaFoldDB" id="A0AAW1TK05"/>
<comment type="caution">
    <text evidence="1">The sequence shown here is derived from an EMBL/GenBank/DDBJ whole genome shotgun (WGS) entry which is preliminary data.</text>
</comment>
<keyword evidence="2" id="KW-1185">Reference proteome</keyword>
<gene>
    <name evidence="1" type="ORF">WA026_008266</name>
</gene>
<evidence type="ECO:0000313" key="2">
    <source>
        <dbReference type="Proteomes" id="UP001431783"/>
    </source>
</evidence>
<reference evidence="1 2" key="1">
    <citation type="submission" date="2023-03" db="EMBL/GenBank/DDBJ databases">
        <title>Genome insight into feeding habits of ladybird beetles.</title>
        <authorList>
            <person name="Li H.-S."/>
            <person name="Huang Y.-H."/>
            <person name="Pang H."/>
        </authorList>
    </citation>
    <scope>NUCLEOTIDE SEQUENCE [LARGE SCALE GENOMIC DNA]</scope>
    <source>
        <strain evidence="1">SYSU_2023b</strain>
        <tissue evidence="1">Whole body</tissue>
    </source>
</reference>
<evidence type="ECO:0000313" key="1">
    <source>
        <dbReference type="EMBL" id="KAK9870694.1"/>
    </source>
</evidence>